<name>A0A124I4M8_9ACTN</name>
<dbReference type="AlphaFoldDB" id="A0A124I4M8"/>
<gene>
    <name evidence="2" type="ORF">AQJ64_07585</name>
</gene>
<evidence type="ECO:0000313" key="3">
    <source>
        <dbReference type="Proteomes" id="UP000052982"/>
    </source>
</evidence>
<dbReference type="STRING" id="1943.AQJ64_07585"/>
<evidence type="ECO:0000313" key="2">
    <source>
        <dbReference type="EMBL" id="KUN87134.1"/>
    </source>
</evidence>
<dbReference type="Proteomes" id="UP000052982">
    <property type="component" value="Unassembled WGS sequence"/>
</dbReference>
<organism evidence="2 3">
    <name type="scientific">Streptomyces griseoruber</name>
    <dbReference type="NCBI Taxonomy" id="1943"/>
    <lineage>
        <taxon>Bacteria</taxon>
        <taxon>Bacillati</taxon>
        <taxon>Actinomycetota</taxon>
        <taxon>Actinomycetes</taxon>
        <taxon>Kitasatosporales</taxon>
        <taxon>Streptomycetaceae</taxon>
        <taxon>Streptomyces</taxon>
    </lineage>
</organism>
<dbReference type="OrthoDB" id="3217284at2"/>
<accession>A0A124I4M8</accession>
<comment type="caution">
    <text evidence="2">The sequence shown here is derived from an EMBL/GenBank/DDBJ whole genome shotgun (WGS) entry which is preliminary data.</text>
</comment>
<sequence>MTDTTRDARDARDVRDAGDPQEAESRPPLTPLEKARAAVRSRTAPPARAEALLPQEECDALASRMQHAVVGFVDGPQDAVAEADHVLEELAARFTDAVNRRRSALRGSWQPTDRQSEATAPDTEQLRLALRDYRELSERLLHV</sequence>
<reference evidence="2 3" key="1">
    <citation type="submission" date="2015-10" db="EMBL/GenBank/DDBJ databases">
        <title>Draft genome sequence of Streptomyces griseoruber DSM 40281, type strain for the species Streptomyces griseoruber.</title>
        <authorList>
            <person name="Ruckert C."/>
            <person name="Winkler A."/>
            <person name="Kalinowski J."/>
            <person name="Kampfer P."/>
            <person name="Glaeser S."/>
        </authorList>
    </citation>
    <scope>NUCLEOTIDE SEQUENCE [LARGE SCALE GENOMIC DNA]</scope>
    <source>
        <strain evidence="2 3">DSM 40281</strain>
    </source>
</reference>
<keyword evidence="3" id="KW-1185">Reference proteome</keyword>
<feature type="compositionally biased region" description="Basic and acidic residues" evidence="1">
    <location>
        <begin position="1"/>
        <end position="18"/>
    </location>
</feature>
<evidence type="ECO:0000256" key="1">
    <source>
        <dbReference type="SAM" id="MobiDB-lite"/>
    </source>
</evidence>
<feature type="region of interest" description="Disordered" evidence="1">
    <location>
        <begin position="101"/>
        <end position="123"/>
    </location>
</feature>
<dbReference type="EMBL" id="LMWW01000008">
    <property type="protein sequence ID" value="KUN87134.1"/>
    <property type="molecule type" value="Genomic_DNA"/>
</dbReference>
<feature type="region of interest" description="Disordered" evidence="1">
    <location>
        <begin position="1"/>
        <end position="51"/>
    </location>
</feature>
<dbReference type="RefSeq" id="WP_059202501.1">
    <property type="nucleotide sequence ID" value="NZ_JBIRTR010000001.1"/>
</dbReference>
<protein>
    <submittedName>
        <fullName evidence="2">Uncharacterized protein</fullName>
    </submittedName>
</protein>
<proteinExistence type="predicted"/>